<comment type="similarity">
    <text evidence="3">Belongs to the peptidase M24B family.</text>
</comment>
<keyword evidence="5" id="KW-0645">Protease</keyword>
<evidence type="ECO:0000313" key="12">
    <source>
        <dbReference type="EMBL" id="SEH06008.1"/>
    </source>
</evidence>
<evidence type="ECO:0000259" key="11">
    <source>
        <dbReference type="SMART" id="SM01011"/>
    </source>
</evidence>
<name>A0A1H6F796_9GAMM</name>
<dbReference type="EMBL" id="FMSV02000418">
    <property type="protein sequence ID" value="SEH06008.1"/>
    <property type="molecule type" value="Genomic_DNA"/>
</dbReference>
<evidence type="ECO:0000256" key="8">
    <source>
        <dbReference type="ARBA" id="ARBA00023049"/>
    </source>
</evidence>
<proteinExistence type="inferred from homology"/>
<organism evidence="12 13">
    <name type="scientific">Candidatus Venteria ishoeyi</name>
    <dbReference type="NCBI Taxonomy" id="1899563"/>
    <lineage>
        <taxon>Bacteria</taxon>
        <taxon>Pseudomonadati</taxon>
        <taxon>Pseudomonadota</taxon>
        <taxon>Gammaproteobacteria</taxon>
        <taxon>Thiotrichales</taxon>
        <taxon>Thiotrichaceae</taxon>
        <taxon>Venteria</taxon>
    </lineage>
</organism>
<dbReference type="InterPro" id="IPR036005">
    <property type="entry name" value="Creatinase/aminopeptidase-like"/>
</dbReference>
<keyword evidence="13" id="KW-1185">Reference proteome</keyword>
<feature type="domain" description="Aminopeptidase P N-terminal" evidence="11">
    <location>
        <begin position="4"/>
        <end position="142"/>
    </location>
</feature>
<dbReference type="SUPFAM" id="SSF55920">
    <property type="entry name" value="Creatinase/aminopeptidase"/>
    <property type="match status" value="1"/>
</dbReference>
<dbReference type="PANTHER" id="PTHR43226">
    <property type="entry name" value="XAA-PRO AMINOPEPTIDASE 3"/>
    <property type="match status" value="1"/>
</dbReference>
<feature type="transmembrane region" description="Helical" evidence="10">
    <location>
        <begin position="350"/>
        <end position="370"/>
    </location>
</feature>
<dbReference type="Proteomes" id="UP000236724">
    <property type="component" value="Unassembled WGS sequence"/>
</dbReference>
<evidence type="ECO:0000256" key="9">
    <source>
        <dbReference type="ARBA" id="ARBA00023211"/>
    </source>
</evidence>
<comment type="catalytic activity">
    <reaction evidence="1">
        <text>Release of any N-terminal amino acid, including proline, that is linked to proline, even from a dipeptide or tripeptide.</text>
        <dbReference type="EC" id="3.4.11.9"/>
    </reaction>
</comment>
<dbReference type="Gene3D" id="3.90.230.10">
    <property type="entry name" value="Creatinase/methionine aminopeptidase superfamily"/>
    <property type="match status" value="1"/>
</dbReference>
<dbReference type="Pfam" id="PF05195">
    <property type="entry name" value="AMP_N"/>
    <property type="match status" value="1"/>
</dbReference>
<keyword evidence="8" id="KW-0482">Metalloprotease</keyword>
<dbReference type="SUPFAM" id="SSF53092">
    <property type="entry name" value="Creatinase/prolidase N-terminal domain"/>
    <property type="match status" value="1"/>
</dbReference>
<dbReference type="Pfam" id="PF00557">
    <property type="entry name" value="Peptidase_M24"/>
    <property type="match status" value="1"/>
</dbReference>
<dbReference type="InterPro" id="IPR052433">
    <property type="entry name" value="X-Pro_dipept-like"/>
</dbReference>
<evidence type="ECO:0000256" key="5">
    <source>
        <dbReference type="ARBA" id="ARBA00022670"/>
    </source>
</evidence>
<dbReference type="Gene3D" id="3.40.350.10">
    <property type="entry name" value="Creatinase/prolidase N-terminal domain"/>
    <property type="match status" value="1"/>
</dbReference>
<keyword evidence="6" id="KW-0479">Metal-binding</keyword>
<evidence type="ECO:0000256" key="1">
    <source>
        <dbReference type="ARBA" id="ARBA00001424"/>
    </source>
</evidence>
<protein>
    <recommendedName>
        <fullName evidence="4">Xaa-Pro aminopeptidase</fullName>
        <ecNumber evidence="4">3.4.11.9</ecNumber>
    </recommendedName>
</protein>
<evidence type="ECO:0000256" key="2">
    <source>
        <dbReference type="ARBA" id="ARBA00001936"/>
    </source>
</evidence>
<evidence type="ECO:0000256" key="4">
    <source>
        <dbReference type="ARBA" id="ARBA00012574"/>
    </source>
</evidence>
<sequence>MKSALQQEYQQRRQQFMRKLSKQAQSADVVVVIPSAPMAIMHRDVEYRYRQNSDFFYLTGFDEPNAVAVLAPGQKHEFVLFVQAKDPLMETWSGRRIGVEQAQVLYGADRAFTIDKLDKVLPRYLQRANQLYYIADIDEKQDQRIFSHWKQQIHAYPKTGQGILGLTDASRVLHEMRMYKSPLEIAQLRKAMAISIAAHQQAHHHCAPGKHEYEIQALMEQLFLSAGAESFAYPSIVASGDNACILHYINNNHKMVQGNLLLIDAGCSVGYYNADITRTFPVGKRFTPEQKALYEIVLAAQLAAIDAVKPGQRFHKVHSAAAKVITEGLLELGLLRGKLEKLIKNKPGKAFFRMAPVTGWVWTCMTWVVIVMPKIQIKNPVNYAAAMC</sequence>
<dbReference type="AlphaFoldDB" id="A0A1H6F796"/>
<dbReference type="GO" id="GO:0005829">
    <property type="term" value="C:cytosol"/>
    <property type="evidence" value="ECO:0007669"/>
    <property type="project" value="TreeGrafter"/>
</dbReference>
<keyword evidence="9" id="KW-0464">Manganese</keyword>
<evidence type="ECO:0000256" key="3">
    <source>
        <dbReference type="ARBA" id="ARBA00008766"/>
    </source>
</evidence>
<dbReference type="GO" id="GO:0006508">
    <property type="term" value="P:proteolysis"/>
    <property type="evidence" value="ECO:0007669"/>
    <property type="project" value="UniProtKB-KW"/>
</dbReference>
<comment type="cofactor">
    <cofactor evidence="2">
        <name>Mn(2+)</name>
        <dbReference type="ChEBI" id="CHEBI:29035"/>
    </cofactor>
</comment>
<dbReference type="GO" id="GO:0070006">
    <property type="term" value="F:metalloaminopeptidase activity"/>
    <property type="evidence" value="ECO:0007669"/>
    <property type="project" value="InterPro"/>
</dbReference>
<dbReference type="InterPro" id="IPR000994">
    <property type="entry name" value="Pept_M24"/>
</dbReference>
<keyword evidence="12" id="KW-0031">Aminopeptidase</keyword>
<reference evidence="12 13" key="1">
    <citation type="submission" date="2016-10" db="EMBL/GenBank/DDBJ databases">
        <authorList>
            <person name="de Groot N.N."/>
        </authorList>
    </citation>
    <scope>NUCLEOTIDE SEQUENCE [LARGE SCALE GENOMIC DNA]</scope>
    <source>
        <strain evidence="12">MBHS1</strain>
    </source>
</reference>
<keyword evidence="7 12" id="KW-0378">Hydrolase</keyword>
<evidence type="ECO:0000313" key="13">
    <source>
        <dbReference type="Proteomes" id="UP000236724"/>
    </source>
</evidence>
<evidence type="ECO:0000256" key="6">
    <source>
        <dbReference type="ARBA" id="ARBA00022723"/>
    </source>
</evidence>
<dbReference type="SMART" id="SM01011">
    <property type="entry name" value="AMP_N"/>
    <property type="match status" value="1"/>
</dbReference>
<evidence type="ECO:0000256" key="7">
    <source>
        <dbReference type="ARBA" id="ARBA00022801"/>
    </source>
</evidence>
<dbReference type="EC" id="3.4.11.9" evidence="4"/>
<keyword evidence="10" id="KW-0472">Membrane</keyword>
<dbReference type="GO" id="GO:0030145">
    <property type="term" value="F:manganese ion binding"/>
    <property type="evidence" value="ECO:0007669"/>
    <property type="project" value="InterPro"/>
</dbReference>
<evidence type="ECO:0000256" key="10">
    <source>
        <dbReference type="SAM" id="Phobius"/>
    </source>
</evidence>
<keyword evidence="10" id="KW-0812">Transmembrane</keyword>
<dbReference type="InterPro" id="IPR029149">
    <property type="entry name" value="Creatin/AminoP/Spt16_N"/>
</dbReference>
<dbReference type="PANTHER" id="PTHR43226:SF4">
    <property type="entry name" value="XAA-PRO AMINOPEPTIDASE 3"/>
    <property type="match status" value="1"/>
</dbReference>
<gene>
    <name evidence="12" type="primary">pepP_1</name>
    <name evidence="12" type="ORF">MBHS_01863</name>
</gene>
<accession>A0A1H6F796</accession>
<dbReference type="RefSeq" id="WP_286019274.1">
    <property type="nucleotide sequence ID" value="NZ_FMSV02000418.1"/>
</dbReference>
<keyword evidence="10" id="KW-1133">Transmembrane helix</keyword>
<dbReference type="InterPro" id="IPR007865">
    <property type="entry name" value="Aminopep_P_N"/>
</dbReference>